<reference evidence="3 4" key="1">
    <citation type="journal article" date="2018" name="Biotechnol. Adv.">
        <title>Improved genomic resources and new bioinformatic workflow for the carcinogenic parasite Clonorchis sinensis: Biotechnological implications.</title>
        <authorList>
            <person name="Wang D."/>
            <person name="Korhonen P.K."/>
            <person name="Gasser R.B."/>
            <person name="Young N.D."/>
        </authorList>
    </citation>
    <scope>NUCLEOTIDE SEQUENCE [LARGE SCALE GENOMIC DNA]</scope>
    <source>
        <strain evidence="3">Cs-k2</strain>
    </source>
</reference>
<feature type="region of interest" description="Disordered" evidence="1">
    <location>
        <begin position="532"/>
        <end position="583"/>
    </location>
</feature>
<feature type="region of interest" description="Disordered" evidence="1">
    <location>
        <begin position="198"/>
        <end position="244"/>
    </location>
</feature>
<feature type="domain" description="PDZ" evidence="2">
    <location>
        <begin position="95"/>
        <end position="157"/>
    </location>
</feature>
<evidence type="ECO:0000259" key="2">
    <source>
        <dbReference type="PROSITE" id="PS50106"/>
    </source>
</evidence>
<evidence type="ECO:0000256" key="1">
    <source>
        <dbReference type="SAM" id="MobiDB-lite"/>
    </source>
</evidence>
<accession>A0A3R7D637</accession>
<dbReference type="PANTHER" id="PTHR19964">
    <property type="entry name" value="MULTIPLE PDZ DOMAIN PROTEIN"/>
    <property type="match status" value="1"/>
</dbReference>
<feature type="compositionally biased region" description="Low complexity" evidence="1">
    <location>
        <begin position="569"/>
        <end position="583"/>
    </location>
</feature>
<feature type="compositionally biased region" description="Low complexity" evidence="1">
    <location>
        <begin position="545"/>
        <end position="561"/>
    </location>
</feature>
<dbReference type="Proteomes" id="UP000286415">
    <property type="component" value="Unassembled WGS sequence"/>
</dbReference>
<organism evidence="3 4">
    <name type="scientific">Clonorchis sinensis</name>
    <name type="common">Chinese liver fluke</name>
    <dbReference type="NCBI Taxonomy" id="79923"/>
    <lineage>
        <taxon>Eukaryota</taxon>
        <taxon>Metazoa</taxon>
        <taxon>Spiralia</taxon>
        <taxon>Lophotrochozoa</taxon>
        <taxon>Platyhelminthes</taxon>
        <taxon>Trematoda</taxon>
        <taxon>Digenea</taxon>
        <taxon>Opisthorchiida</taxon>
        <taxon>Opisthorchiata</taxon>
        <taxon>Opisthorchiidae</taxon>
        <taxon>Clonorchis</taxon>
    </lineage>
</organism>
<dbReference type="InterPro" id="IPR001478">
    <property type="entry name" value="PDZ"/>
</dbReference>
<evidence type="ECO:0000313" key="3">
    <source>
        <dbReference type="EMBL" id="KAG5442710.1"/>
    </source>
</evidence>
<dbReference type="OrthoDB" id="6022711at2759"/>
<feature type="region of interest" description="Disordered" evidence="1">
    <location>
        <begin position="343"/>
        <end position="386"/>
    </location>
</feature>
<dbReference type="EMBL" id="NIRI02000056">
    <property type="protein sequence ID" value="KAG5442710.1"/>
    <property type="molecule type" value="Genomic_DNA"/>
</dbReference>
<feature type="compositionally biased region" description="Basic and acidic residues" evidence="1">
    <location>
        <begin position="226"/>
        <end position="241"/>
    </location>
</feature>
<gene>
    <name evidence="3" type="ORF">CSKR_108016</name>
</gene>
<name>A0A3R7D637_CLOSI</name>
<dbReference type="Pfam" id="PF00595">
    <property type="entry name" value="PDZ"/>
    <property type="match status" value="1"/>
</dbReference>
<dbReference type="Gene3D" id="2.30.42.10">
    <property type="match status" value="3"/>
</dbReference>
<protein>
    <submittedName>
        <fullName evidence="3">Multiple PDZ domain protein</fullName>
    </submittedName>
</protein>
<sequence>MRDIAIHVYTAHIISKRFSWVSGEFPAKPNVCKCSLRCFTFWQAHLEVCGQQELSDLLTQSHVQPPRPGLPPLSSDALKLRVEEIRTHDATEFYLIQLPEPSASQPFRRSGLILRQHLVDGEIKNLFVAGVERGSPADRAYNIKSGDQLLAIVGFPLDWRTLTQLRYGLLTSPEVQTLKSNANLFELAEHLLDEPYRRSVRNNKDGSSEQIKAPNLIVARNPRSAKQRESQAEDTKYKQSNEEPQLFHETVLQVDPNSPNLGIQLGFDKSHNAIHVISIKPDSQAGLDGILKEGDRVVEVNYQDIQQLPVPEALKRIKAMCHKANFVHIKVLRPIITRANSTSSSITAAQRMKKSERQESVESSDTSADTRRSFRPERSDSTVTAVAVPAAEEDDLIENYWSRRKAYWKNLFPESTKILLVEYDTEDSVCGLGLGIEGTMEKDTEHDLPRPHHYVIDVLPDSPVELREKVIPGDELLEVNKIILYEMDHLEVAKVLHEISSHGYLIFGRHQITDVDIPTPIHPRQRVNIVRESEEAPNLRASRPGETTETLDSSTSSDGSDIVCLQPNDTGSRSSSSDATSDIDTCSPMDKVIFFKARRLDEAVQSRETKVVILDDVDEVLELPRRHQNISRERRELPDHIELKETPQSAVASNVASDSNGCSLSRLPMPARVASIQSPPPVPQPPLRPRDFAFTRRRVKSQVSDDLPPPEVKFHNDEQCFSVHIFKQCGEFLGLELDAENGGPKGIRLMNITPGSALHRLIENQRHPGRQSGSHYRVTSMTEQNVSSRLPLPEPGDWIVGVAGCNFRHRSEFQARLLLRRLVLESGSFEIRYIPSETSALLCKQAWNGVHSEPDLSRVSDQ</sequence>
<feature type="domain" description="PDZ" evidence="2">
    <location>
        <begin position="249"/>
        <end position="318"/>
    </location>
</feature>
<dbReference type="InterPro" id="IPR036034">
    <property type="entry name" value="PDZ_sf"/>
</dbReference>
<comment type="caution">
    <text evidence="3">The sequence shown here is derived from an EMBL/GenBank/DDBJ whole genome shotgun (WGS) entry which is preliminary data.</text>
</comment>
<dbReference type="STRING" id="79923.A0A3R7D637"/>
<dbReference type="InParanoid" id="A0A3R7D637"/>
<feature type="compositionally biased region" description="Basic and acidic residues" evidence="1">
    <location>
        <begin position="368"/>
        <end position="380"/>
    </location>
</feature>
<dbReference type="AlphaFoldDB" id="A0A3R7D637"/>
<dbReference type="SUPFAM" id="SSF50156">
    <property type="entry name" value="PDZ domain-like"/>
    <property type="match status" value="3"/>
</dbReference>
<evidence type="ECO:0000313" key="4">
    <source>
        <dbReference type="Proteomes" id="UP000286415"/>
    </source>
</evidence>
<proteinExistence type="predicted"/>
<dbReference type="SMART" id="SM00228">
    <property type="entry name" value="PDZ"/>
    <property type="match status" value="4"/>
</dbReference>
<dbReference type="CDD" id="cd00136">
    <property type="entry name" value="PDZ_canonical"/>
    <property type="match status" value="1"/>
</dbReference>
<dbReference type="InterPro" id="IPR051342">
    <property type="entry name" value="PDZ_scaffold"/>
</dbReference>
<keyword evidence="4" id="KW-1185">Reference proteome</keyword>
<feature type="domain" description="PDZ" evidence="2">
    <location>
        <begin position="418"/>
        <end position="511"/>
    </location>
</feature>
<feature type="compositionally biased region" description="Basic and acidic residues" evidence="1">
    <location>
        <begin position="198"/>
        <end position="207"/>
    </location>
</feature>
<dbReference type="PROSITE" id="PS50106">
    <property type="entry name" value="PDZ"/>
    <property type="match status" value="3"/>
</dbReference>
<reference evidence="3 4" key="2">
    <citation type="journal article" date="2021" name="Genomics">
        <title>High-quality reference genome for Clonorchis sinensis.</title>
        <authorList>
            <person name="Young N.D."/>
            <person name="Stroehlein A.J."/>
            <person name="Kinkar L."/>
            <person name="Wang T."/>
            <person name="Sohn W.M."/>
            <person name="Chang B.C.H."/>
            <person name="Kaur P."/>
            <person name="Weisz D."/>
            <person name="Dudchenko O."/>
            <person name="Aiden E.L."/>
            <person name="Korhonen P.K."/>
            <person name="Gasser R.B."/>
        </authorList>
    </citation>
    <scope>NUCLEOTIDE SEQUENCE [LARGE SCALE GENOMIC DNA]</scope>
    <source>
        <strain evidence="3">Cs-k2</strain>
    </source>
</reference>
<dbReference type="PANTHER" id="PTHR19964:SF92">
    <property type="entry name" value="PATJ HOMOLOG"/>
    <property type="match status" value="1"/>
</dbReference>